<dbReference type="RefSeq" id="WP_095822744.1">
    <property type="nucleotide sequence ID" value="NZ_NSGH01000024.1"/>
</dbReference>
<keyword evidence="2" id="KW-1185">Reference proteome</keyword>
<organism evidence="1 2">
    <name type="scientific">Salimicrobium humidisoli</name>
    <dbReference type="NCBI Taxonomy" id="2029857"/>
    <lineage>
        <taxon>Bacteria</taxon>
        <taxon>Bacillati</taxon>
        <taxon>Bacillota</taxon>
        <taxon>Bacilli</taxon>
        <taxon>Bacillales</taxon>
        <taxon>Bacillaceae</taxon>
        <taxon>Salimicrobium</taxon>
    </lineage>
</organism>
<name>A0ABX4HP03_9BACI</name>
<comment type="caution">
    <text evidence="1">The sequence shown here is derived from an EMBL/GenBank/DDBJ whole genome shotgun (WGS) entry which is preliminary data.</text>
</comment>
<dbReference type="EMBL" id="NSGH01000024">
    <property type="protein sequence ID" value="PBB04835.1"/>
    <property type="molecule type" value="Genomic_DNA"/>
</dbReference>
<protein>
    <submittedName>
        <fullName evidence="1">Uncharacterized protein</fullName>
    </submittedName>
</protein>
<reference evidence="1 2" key="1">
    <citation type="submission" date="2017-08" db="EMBL/GenBank/DDBJ databases">
        <title>Salimicrobium alkalisoli sp. nov., isolated from saline alkaline soil.</title>
        <authorList>
            <person name="Zhang G."/>
            <person name="Xiong Q."/>
        </authorList>
    </citation>
    <scope>NUCLEOTIDE SEQUENCE [LARGE SCALE GENOMIC DNA]</scope>
    <source>
        <strain evidence="1 2">WN024</strain>
    </source>
</reference>
<evidence type="ECO:0000313" key="2">
    <source>
        <dbReference type="Proteomes" id="UP000217561"/>
    </source>
</evidence>
<accession>A0ABX4HP03</accession>
<gene>
    <name evidence="1" type="ORF">CKW00_11855</name>
</gene>
<dbReference type="Proteomes" id="UP000217561">
    <property type="component" value="Unassembled WGS sequence"/>
</dbReference>
<proteinExistence type="predicted"/>
<sequence>MNHYGVFSKDEITRYENQQLNNVNFVTRAKVVRKSDAQIVKHKLKFEDDELVHKNDVETTHPEITFYGEELLSNNEVSAANSNPDEFWGVPCFDVNPPHY</sequence>
<evidence type="ECO:0000313" key="1">
    <source>
        <dbReference type="EMBL" id="PBB04835.1"/>
    </source>
</evidence>